<sequence length="37" mass="4437">MSKYKSILLNDKVTGDLYKCRLIKIKLTTRFDVLQKY</sequence>
<protein>
    <submittedName>
        <fullName evidence="1">Uncharacterized protein</fullName>
    </submittedName>
</protein>
<reference evidence="1 2" key="1">
    <citation type="submission" date="2015-06" db="EMBL/GenBank/DDBJ databases">
        <authorList>
            <person name="Xie B.-B."/>
            <person name="Rong J.-C."/>
            <person name="Qin Q.-L."/>
            <person name="Zhang Y.-Z."/>
        </authorList>
    </citation>
    <scope>NUCLEOTIDE SEQUENCE [LARGE SCALE GENOMIC DNA]</scope>
    <source>
        <strain evidence="1 2">JCM 20779</strain>
    </source>
</reference>
<organism evidence="1 2">
    <name type="scientific">Pseudoalteromonas piscicida</name>
    <dbReference type="NCBI Taxonomy" id="43662"/>
    <lineage>
        <taxon>Bacteria</taxon>
        <taxon>Pseudomonadati</taxon>
        <taxon>Pseudomonadota</taxon>
        <taxon>Gammaproteobacteria</taxon>
        <taxon>Alteromonadales</taxon>
        <taxon>Pseudoalteromonadaceae</taxon>
        <taxon>Pseudoalteromonas</taxon>
    </lineage>
</organism>
<keyword evidence="2" id="KW-1185">Reference proteome</keyword>
<dbReference type="EMBL" id="CP011924">
    <property type="protein sequence ID" value="ATD08272.1"/>
    <property type="molecule type" value="Genomic_DNA"/>
</dbReference>
<gene>
    <name evidence="1" type="ORF">PPIS_a3489</name>
</gene>
<evidence type="ECO:0000313" key="1">
    <source>
        <dbReference type="EMBL" id="ATD08272.1"/>
    </source>
</evidence>
<dbReference type="Proteomes" id="UP000016521">
    <property type="component" value="Chromosome I"/>
</dbReference>
<accession>A0ABM6NHA9</accession>
<proteinExistence type="predicted"/>
<evidence type="ECO:0000313" key="2">
    <source>
        <dbReference type="Proteomes" id="UP000016521"/>
    </source>
</evidence>
<name>A0ABM6NHA9_PSEO7</name>